<dbReference type="SMART" id="SM00859">
    <property type="entry name" value="Semialdhyde_dh"/>
    <property type="match status" value="1"/>
</dbReference>
<evidence type="ECO:0000256" key="3">
    <source>
        <dbReference type="ARBA" id="ARBA00022857"/>
    </source>
</evidence>
<comment type="pathway">
    <text evidence="5">Amino-acid biosynthesis; L-arginine biosynthesis; N(2)-acetyl-L-ornithine from L-glutamate: step 3/4.</text>
</comment>
<evidence type="ECO:0000256" key="6">
    <source>
        <dbReference type="PROSITE-ProRule" id="PRU10010"/>
    </source>
</evidence>
<protein>
    <recommendedName>
        <fullName evidence="5">N-acetyl-gamma-glutamyl-phosphate reductase</fullName>
        <shortName evidence="5">AGPR</shortName>
        <ecNumber evidence="5">1.2.1.38</ecNumber>
    </recommendedName>
    <alternativeName>
        <fullName evidence="5">N-acetyl-glutamate semialdehyde dehydrogenase</fullName>
        <shortName evidence="5">NAGSA dehydrogenase</shortName>
    </alternativeName>
</protein>
<dbReference type="InterPro" id="IPR050085">
    <property type="entry name" value="AGPR"/>
</dbReference>
<comment type="caution">
    <text evidence="8">The sequence shown here is derived from an EMBL/GenBank/DDBJ whole genome shotgun (WGS) entry which is preliminary data.</text>
</comment>
<evidence type="ECO:0000256" key="5">
    <source>
        <dbReference type="HAMAP-Rule" id="MF_00150"/>
    </source>
</evidence>
<dbReference type="PANTHER" id="PTHR32338">
    <property type="entry name" value="N-ACETYL-GAMMA-GLUTAMYL-PHOSPHATE REDUCTASE, CHLOROPLASTIC-RELATED-RELATED"/>
    <property type="match status" value="1"/>
</dbReference>
<keyword evidence="9" id="KW-1185">Reference proteome</keyword>
<gene>
    <name evidence="5 8" type="primary">argC</name>
    <name evidence="8" type="ORF">ACFPYN_00065</name>
</gene>
<accession>A0ABW1L3Q8</accession>
<dbReference type="SUPFAM" id="SSF51735">
    <property type="entry name" value="NAD(P)-binding Rossmann-fold domains"/>
    <property type="match status" value="1"/>
</dbReference>
<evidence type="ECO:0000313" key="9">
    <source>
        <dbReference type="Proteomes" id="UP001596170"/>
    </source>
</evidence>
<dbReference type="HAMAP" id="MF_00150">
    <property type="entry name" value="ArgC_type1"/>
    <property type="match status" value="1"/>
</dbReference>
<dbReference type="InterPro" id="IPR000706">
    <property type="entry name" value="AGPR_type-1"/>
</dbReference>
<dbReference type="Pfam" id="PF22698">
    <property type="entry name" value="Semialdhyde_dhC_1"/>
    <property type="match status" value="1"/>
</dbReference>
<dbReference type="CDD" id="cd23934">
    <property type="entry name" value="AGPR_1_C"/>
    <property type="match status" value="1"/>
</dbReference>
<dbReference type="PROSITE" id="PS01224">
    <property type="entry name" value="ARGC"/>
    <property type="match status" value="1"/>
</dbReference>
<dbReference type="Gene3D" id="3.30.360.10">
    <property type="entry name" value="Dihydrodipicolinate Reductase, domain 2"/>
    <property type="match status" value="1"/>
</dbReference>
<name>A0ABW1L3Q8_9BACL</name>
<comment type="subcellular location">
    <subcellularLocation>
        <location evidence="5">Cytoplasm</location>
    </subcellularLocation>
</comment>
<keyword evidence="3 5" id="KW-0521">NADP</keyword>
<dbReference type="InterPro" id="IPR058924">
    <property type="entry name" value="AGPR_dimerisation_dom"/>
</dbReference>
<keyword evidence="1 5" id="KW-0055">Arginine biosynthesis</keyword>
<keyword evidence="5" id="KW-0963">Cytoplasm</keyword>
<keyword evidence="2 5" id="KW-0028">Amino-acid biosynthesis</keyword>
<dbReference type="InterPro" id="IPR000534">
    <property type="entry name" value="Semialdehyde_DH_NAD-bd"/>
</dbReference>
<feature type="active site" evidence="5 6">
    <location>
        <position position="149"/>
    </location>
</feature>
<dbReference type="SUPFAM" id="SSF55347">
    <property type="entry name" value="Glyceraldehyde-3-phosphate dehydrogenase-like, C-terminal domain"/>
    <property type="match status" value="1"/>
</dbReference>
<dbReference type="Pfam" id="PF01118">
    <property type="entry name" value="Semialdhyde_dh"/>
    <property type="match status" value="1"/>
</dbReference>
<evidence type="ECO:0000259" key="7">
    <source>
        <dbReference type="SMART" id="SM00859"/>
    </source>
</evidence>
<dbReference type="RefSeq" id="WP_377731824.1">
    <property type="nucleotide sequence ID" value="NZ_JBHSRI010000002.1"/>
</dbReference>
<feature type="domain" description="Semialdehyde dehydrogenase NAD-binding" evidence="7">
    <location>
        <begin position="2"/>
        <end position="141"/>
    </location>
</feature>
<dbReference type="InterPro" id="IPR036291">
    <property type="entry name" value="NAD(P)-bd_dom_sf"/>
</dbReference>
<dbReference type="NCBIfam" id="TIGR01850">
    <property type="entry name" value="argC"/>
    <property type="match status" value="1"/>
</dbReference>
<proteinExistence type="inferred from homology"/>
<evidence type="ECO:0000313" key="8">
    <source>
        <dbReference type="EMBL" id="MFC6037832.1"/>
    </source>
</evidence>
<dbReference type="GO" id="GO:0003942">
    <property type="term" value="F:N-acetyl-gamma-glutamyl-phosphate reductase activity"/>
    <property type="evidence" value="ECO:0007669"/>
    <property type="project" value="UniProtKB-EC"/>
</dbReference>
<sequence length="345" mass="37920">MKATIVGATGYGGLELMRILNNHPYINIHSVVSNSYAGKDVKDVYPHLSGANLPVLAAMNMENLEDGADIVFFATPSGVSKEYIPQLIEKGIKCIDLSGDFRLTSPAVYEQWYMHPSASQDYLNKAVYGLSEMNEKVIEGAQLIANPGCFPTASLLAMIPIVKTGWIDENSIIIDGKTGVSGAGRGVSLGTHFSETNENVKAYKLGKHQHIPEMEQVLSDIVSKPIQLTFSSHLVPMTRGILCTIYMKLTETVTLEMVVSMYKEFYRNRPFVRIRTDGTYPSTKEVYGSNYCDIGFALDVRTNQLIIVSVIDNVMKGAAGQAVQNVNIMMGWTETTGLELSPLYP</sequence>
<dbReference type="InterPro" id="IPR023013">
    <property type="entry name" value="AGPR_AS"/>
</dbReference>
<evidence type="ECO:0000256" key="2">
    <source>
        <dbReference type="ARBA" id="ARBA00022605"/>
    </source>
</evidence>
<reference evidence="9" key="1">
    <citation type="journal article" date="2019" name="Int. J. Syst. Evol. Microbiol.">
        <title>The Global Catalogue of Microorganisms (GCM) 10K type strain sequencing project: providing services to taxonomists for standard genome sequencing and annotation.</title>
        <authorList>
            <consortium name="The Broad Institute Genomics Platform"/>
            <consortium name="The Broad Institute Genome Sequencing Center for Infectious Disease"/>
            <person name="Wu L."/>
            <person name="Ma J."/>
        </authorList>
    </citation>
    <scope>NUCLEOTIDE SEQUENCE [LARGE SCALE GENOMIC DNA]</scope>
    <source>
        <strain evidence="9">CCUG 54527</strain>
    </source>
</reference>
<dbReference type="EMBL" id="JBHSRI010000002">
    <property type="protein sequence ID" value="MFC6037832.1"/>
    <property type="molecule type" value="Genomic_DNA"/>
</dbReference>
<keyword evidence="4 5" id="KW-0560">Oxidoreductase</keyword>
<evidence type="ECO:0000256" key="4">
    <source>
        <dbReference type="ARBA" id="ARBA00023002"/>
    </source>
</evidence>
<dbReference type="PANTHER" id="PTHR32338:SF10">
    <property type="entry name" value="N-ACETYL-GAMMA-GLUTAMYL-PHOSPHATE REDUCTASE, CHLOROPLASTIC-RELATED"/>
    <property type="match status" value="1"/>
</dbReference>
<evidence type="ECO:0000256" key="1">
    <source>
        <dbReference type="ARBA" id="ARBA00022571"/>
    </source>
</evidence>
<dbReference type="CDD" id="cd17895">
    <property type="entry name" value="AGPR_1_N"/>
    <property type="match status" value="1"/>
</dbReference>
<dbReference type="Proteomes" id="UP001596170">
    <property type="component" value="Unassembled WGS sequence"/>
</dbReference>
<organism evidence="8 9">
    <name type="scientific">Paenisporosarcina macmurdoensis</name>
    <dbReference type="NCBI Taxonomy" id="212659"/>
    <lineage>
        <taxon>Bacteria</taxon>
        <taxon>Bacillati</taxon>
        <taxon>Bacillota</taxon>
        <taxon>Bacilli</taxon>
        <taxon>Bacillales</taxon>
        <taxon>Caryophanaceae</taxon>
        <taxon>Paenisporosarcina</taxon>
    </lineage>
</organism>
<comment type="catalytic activity">
    <reaction evidence="5">
        <text>N-acetyl-L-glutamate 5-semialdehyde + phosphate + NADP(+) = N-acetyl-L-glutamyl 5-phosphate + NADPH + H(+)</text>
        <dbReference type="Rhea" id="RHEA:21588"/>
        <dbReference type="ChEBI" id="CHEBI:15378"/>
        <dbReference type="ChEBI" id="CHEBI:29123"/>
        <dbReference type="ChEBI" id="CHEBI:43474"/>
        <dbReference type="ChEBI" id="CHEBI:57783"/>
        <dbReference type="ChEBI" id="CHEBI:57936"/>
        <dbReference type="ChEBI" id="CHEBI:58349"/>
        <dbReference type="EC" id="1.2.1.38"/>
    </reaction>
</comment>
<comment type="function">
    <text evidence="5">Catalyzes the NADPH-dependent reduction of N-acetyl-5-glutamyl phosphate to yield N-acetyl-L-glutamate 5-semialdehyde.</text>
</comment>
<dbReference type="Gene3D" id="3.40.50.720">
    <property type="entry name" value="NAD(P)-binding Rossmann-like Domain"/>
    <property type="match status" value="1"/>
</dbReference>
<dbReference type="EC" id="1.2.1.38" evidence="5"/>
<comment type="similarity">
    <text evidence="5">Belongs to the NAGSA dehydrogenase family. Type 1 subfamily.</text>
</comment>